<dbReference type="Pfam" id="PF02137">
    <property type="entry name" value="A_deamin"/>
    <property type="match status" value="1"/>
</dbReference>
<evidence type="ECO:0000313" key="3">
    <source>
        <dbReference type="Proteomes" id="UP001497600"/>
    </source>
</evidence>
<dbReference type="Proteomes" id="UP001497600">
    <property type="component" value="Chromosome H"/>
</dbReference>
<keyword evidence="3" id="KW-1185">Reference proteome</keyword>
<protein>
    <submittedName>
        <fullName evidence="2">tRNA-specific adenosine deaminase 1</fullName>
    </submittedName>
</protein>
<dbReference type="InterPro" id="IPR002466">
    <property type="entry name" value="A_deamin"/>
</dbReference>
<sequence length="394" mass="44604">MKNDELASKVCDSIVSCYNKLPPKGKPTIRSNGAKEWTVLAGIAAVFEHENRIEPICLATGVKTLPEKTRKYSNGLMVHDLHAEILCLRLLNWFLLEECGKVRDDLSTICVEKLNESEFKIKDGIRFALYISEPPCGDASMEVMVNSLDNKEIWDVEEPPRKQRKLEQDTNNTSAELNILRGRNGLNKVGIVRTKPGRNDSMLSLSKSCSDKLCMKQLIGLTNSITSMIFPQGVYLNYLVIQRGKHNVKASERCFNERFIQKLNEPYLDRVVPLEILTYESDEYENHKSKDVSITSPLSLVYIVPTKTHQVLNNGVKEGGFSKGKPPKRGGQSFICNQELYKKAQSFLKHDCVSYHDIKSKNTERENLKCLGQEILGDWVHTGLDDFILPTNIP</sequence>
<dbReference type="PANTHER" id="PTHR47803:SF1">
    <property type="entry name" value="TRNA-SPECIFIC ADENOSINE DEAMINASE 1"/>
    <property type="match status" value="1"/>
</dbReference>
<dbReference type="PANTHER" id="PTHR47803">
    <property type="entry name" value="TRNA-SPECIFIC ADENOSINE DEAMINASE 1"/>
    <property type="match status" value="1"/>
</dbReference>
<proteinExistence type="predicted"/>
<dbReference type="EMBL" id="OZ004260">
    <property type="protein sequence ID" value="CAK7920991.1"/>
    <property type="molecule type" value="Genomic_DNA"/>
</dbReference>
<evidence type="ECO:0000259" key="1">
    <source>
        <dbReference type="PROSITE" id="PS50141"/>
    </source>
</evidence>
<name>A0ABP0EPG0_9ASCO</name>
<accession>A0ABP0EPG0</accession>
<dbReference type="SMART" id="SM00552">
    <property type="entry name" value="ADEAMc"/>
    <property type="match status" value="1"/>
</dbReference>
<gene>
    <name evidence="2" type="primary">TAD1</name>
    <name evidence="2" type="ORF">CAAN4_H08856</name>
</gene>
<dbReference type="PROSITE" id="PS50141">
    <property type="entry name" value="A_DEAMIN_EDITASE"/>
    <property type="match status" value="1"/>
</dbReference>
<dbReference type="InterPro" id="IPR042935">
    <property type="entry name" value="Tad1"/>
</dbReference>
<feature type="domain" description="A to I editase" evidence="1">
    <location>
        <begin position="57"/>
        <end position="277"/>
    </location>
</feature>
<reference evidence="2 3" key="1">
    <citation type="submission" date="2024-01" db="EMBL/GenBank/DDBJ databases">
        <authorList>
            <consortium name="Genoscope - CEA"/>
            <person name="William W."/>
        </authorList>
    </citation>
    <scope>NUCLEOTIDE SEQUENCE [LARGE SCALE GENOMIC DNA]</scope>
    <source>
        <strain evidence="2 3">29B2s-10</strain>
    </source>
</reference>
<organism evidence="2 3">
    <name type="scientific">[Candida] anglica</name>
    <dbReference type="NCBI Taxonomy" id="148631"/>
    <lineage>
        <taxon>Eukaryota</taxon>
        <taxon>Fungi</taxon>
        <taxon>Dikarya</taxon>
        <taxon>Ascomycota</taxon>
        <taxon>Saccharomycotina</taxon>
        <taxon>Pichiomycetes</taxon>
        <taxon>Debaryomycetaceae</taxon>
        <taxon>Kurtzmaniella</taxon>
    </lineage>
</organism>
<evidence type="ECO:0000313" key="2">
    <source>
        <dbReference type="EMBL" id="CAK7920991.1"/>
    </source>
</evidence>